<sequence length="81" mass="9088">MRIAILAFLLLTLAACSKVTPENYDKLELGMTWQEVVQLLGEPDRCEAVLNAKSCTWQEGERKITVRFIGDQVVLFSSEGL</sequence>
<evidence type="ECO:0000256" key="2">
    <source>
        <dbReference type="SAM" id="SignalP"/>
    </source>
</evidence>
<keyword evidence="1 2" id="KW-0732">Signal</keyword>
<organism evidence="3 4">
    <name type="scientific">Methylomarinovum caldicuralii</name>
    <dbReference type="NCBI Taxonomy" id="438856"/>
    <lineage>
        <taxon>Bacteria</taxon>
        <taxon>Pseudomonadati</taxon>
        <taxon>Pseudomonadota</taxon>
        <taxon>Gammaproteobacteria</taxon>
        <taxon>Methylococcales</taxon>
        <taxon>Methylothermaceae</taxon>
        <taxon>Methylomarinovum</taxon>
    </lineage>
</organism>
<dbReference type="Gene3D" id="3.30.1450.10">
    <property type="match status" value="1"/>
</dbReference>
<reference evidence="4" key="1">
    <citation type="journal article" date="2024" name="Int. J. Syst. Evol. Microbiol.">
        <title>Methylomarinovum tepidoasis sp. nov., a moderately thermophilic methanotroph of the family Methylothermaceae isolated from a deep-sea hydrothermal field.</title>
        <authorList>
            <person name="Hirayama H."/>
            <person name="Takaki Y."/>
            <person name="Abe M."/>
            <person name="Miyazaki M."/>
            <person name="Uematsu K."/>
            <person name="Matsui Y."/>
            <person name="Takai K."/>
        </authorList>
    </citation>
    <scope>NUCLEOTIDE SEQUENCE [LARGE SCALE GENOMIC DNA]</scope>
    <source>
        <strain evidence="4">IT-9</strain>
    </source>
</reference>
<evidence type="ECO:0000313" key="3">
    <source>
        <dbReference type="EMBL" id="BCX81629.1"/>
    </source>
</evidence>
<evidence type="ECO:0000256" key="1">
    <source>
        <dbReference type="ARBA" id="ARBA00022729"/>
    </source>
</evidence>
<name>A0AAU9C6P0_9GAMM</name>
<dbReference type="Proteomes" id="UP001321825">
    <property type="component" value="Chromosome"/>
</dbReference>
<gene>
    <name evidence="3" type="ORF">MIT9_P1207</name>
</gene>
<accession>A0AAU9C6P0</accession>
<proteinExistence type="predicted"/>
<evidence type="ECO:0008006" key="5">
    <source>
        <dbReference type="Google" id="ProtNLM"/>
    </source>
</evidence>
<dbReference type="RefSeq" id="WP_317706546.1">
    <property type="nucleotide sequence ID" value="NZ_AP024714.1"/>
</dbReference>
<dbReference type="EMBL" id="AP024714">
    <property type="protein sequence ID" value="BCX81629.1"/>
    <property type="molecule type" value="Genomic_DNA"/>
</dbReference>
<dbReference type="KEGG" id="mcau:MIT9_P1207"/>
<dbReference type="InterPro" id="IPR037873">
    <property type="entry name" value="BamE-like"/>
</dbReference>
<protein>
    <recommendedName>
        <fullName evidence="5">Lipoprotein</fullName>
    </recommendedName>
</protein>
<feature type="chain" id="PRO_5043695197" description="Lipoprotein" evidence="2">
    <location>
        <begin position="18"/>
        <end position="81"/>
    </location>
</feature>
<feature type="signal peptide" evidence="2">
    <location>
        <begin position="1"/>
        <end position="17"/>
    </location>
</feature>
<evidence type="ECO:0000313" key="4">
    <source>
        <dbReference type="Proteomes" id="UP001321825"/>
    </source>
</evidence>
<keyword evidence="4" id="KW-1185">Reference proteome</keyword>
<dbReference type="PROSITE" id="PS51257">
    <property type="entry name" value="PROKAR_LIPOPROTEIN"/>
    <property type="match status" value="1"/>
</dbReference>
<dbReference type="AlphaFoldDB" id="A0AAU9C6P0"/>